<dbReference type="GO" id="GO:0016020">
    <property type="term" value="C:membrane"/>
    <property type="evidence" value="ECO:0007669"/>
    <property type="project" value="UniProtKB-SubCell"/>
</dbReference>
<comment type="subcellular location">
    <subcellularLocation>
        <location evidence="1">Membrane</location>
        <topology evidence="1">Single-pass membrane protein</topology>
    </subcellularLocation>
</comment>
<evidence type="ECO:0000256" key="2">
    <source>
        <dbReference type="ARBA" id="ARBA00022481"/>
    </source>
</evidence>
<dbReference type="EMBL" id="JAQGEC010000013">
    <property type="protein sequence ID" value="MDR9891548.1"/>
    <property type="molecule type" value="Genomic_DNA"/>
</dbReference>
<organism evidence="7 8">
    <name type="scientific">Pseudenterobacter timonensis</name>
    <dbReference type="NCBI Taxonomy" id="1755099"/>
    <lineage>
        <taxon>Bacteria</taxon>
        <taxon>Pseudomonadati</taxon>
        <taxon>Pseudomonadota</taxon>
        <taxon>Gammaproteobacteria</taxon>
        <taxon>Enterobacterales</taxon>
        <taxon>Enterobacteriaceae</taxon>
        <taxon>Pseudenterobacter</taxon>
    </lineage>
</organism>
<evidence type="ECO:0000256" key="5">
    <source>
        <dbReference type="ARBA" id="ARBA00023136"/>
    </source>
</evidence>
<keyword evidence="5 6" id="KW-0472">Membrane</keyword>
<evidence type="ECO:0000256" key="4">
    <source>
        <dbReference type="ARBA" id="ARBA00022989"/>
    </source>
</evidence>
<sequence>MPLKEQGFSLVEVLLAMAISSIMLLGASRFLPGLQRATLMQAGLQELEDELWLRAMAVGKQLQRAGYCAGQCQGAALLINERCVIVQWDANSNGRWERSPLSAAEQTGFRLTDGALETLRGATGCEGKGWDKLTDPGRILIQRFQVNKTELAGFAPQLEVLLSGSLTGRPESAMTVSQRVTGFNL</sequence>
<evidence type="ECO:0000256" key="3">
    <source>
        <dbReference type="ARBA" id="ARBA00022692"/>
    </source>
</evidence>
<reference evidence="7" key="1">
    <citation type="submission" date="2022-12" db="EMBL/GenBank/DDBJ databases">
        <title>NDM-1 containing novel ST 2018 Pseudenterobacter timonensis.</title>
        <authorList>
            <person name="Halder G."/>
            <person name="Mandal S."/>
            <person name="Dutta S."/>
        </authorList>
    </citation>
    <scope>NUCLEOTIDE SEQUENCE</scope>
    <source>
        <strain evidence="7">CNCI147</strain>
    </source>
</reference>
<dbReference type="Pfam" id="PF07963">
    <property type="entry name" value="N_methyl"/>
    <property type="match status" value="1"/>
</dbReference>
<dbReference type="Proteomes" id="UP001248822">
    <property type="component" value="Unassembled WGS sequence"/>
</dbReference>
<keyword evidence="4 6" id="KW-1133">Transmembrane helix</keyword>
<dbReference type="NCBIfam" id="NF007848">
    <property type="entry name" value="PRK10557.1"/>
    <property type="match status" value="1"/>
</dbReference>
<dbReference type="PIRSF" id="PIRSF004525">
    <property type="entry name" value="Pilin_peptidase-dep_B_prd"/>
    <property type="match status" value="1"/>
</dbReference>
<evidence type="ECO:0000256" key="1">
    <source>
        <dbReference type="ARBA" id="ARBA00004167"/>
    </source>
</evidence>
<evidence type="ECO:0000256" key="6">
    <source>
        <dbReference type="SAM" id="Phobius"/>
    </source>
</evidence>
<dbReference type="NCBIfam" id="TIGR02532">
    <property type="entry name" value="IV_pilin_GFxxxE"/>
    <property type="match status" value="1"/>
</dbReference>
<dbReference type="PANTHER" id="PTHR39583:SF3">
    <property type="entry name" value="PREPILIN PEPTIDASE-DEPENDENT PROTEIN B"/>
    <property type="match status" value="1"/>
</dbReference>
<keyword evidence="3 6" id="KW-0812">Transmembrane</keyword>
<protein>
    <submittedName>
        <fullName evidence="7">Prepilin peptidase-dependent protein</fullName>
    </submittedName>
</protein>
<dbReference type="InterPro" id="IPR012902">
    <property type="entry name" value="N_methyl_site"/>
</dbReference>
<dbReference type="RefSeq" id="WP_310826743.1">
    <property type="nucleotide sequence ID" value="NZ_JAQGEC010000013.1"/>
</dbReference>
<evidence type="ECO:0000313" key="7">
    <source>
        <dbReference type="EMBL" id="MDR9891548.1"/>
    </source>
</evidence>
<comment type="caution">
    <text evidence="7">The sequence shown here is derived from an EMBL/GenBank/DDBJ whole genome shotgun (WGS) entry which is preliminary data.</text>
</comment>
<keyword evidence="2" id="KW-0488">Methylation</keyword>
<evidence type="ECO:0000313" key="8">
    <source>
        <dbReference type="Proteomes" id="UP001248822"/>
    </source>
</evidence>
<dbReference type="PROSITE" id="PS00409">
    <property type="entry name" value="PROKAR_NTER_METHYL"/>
    <property type="match status" value="1"/>
</dbReference>
<feature type="transmembrane region" description="Helical" evidence="6">
    <location>
        <begin position="6"/>
        <end position="27"/>
    </location>
</feature>
<dbReference type="InterPro" id="IPR016419">
    <property type="entry name" value="Prepilin_Pept-dep_B_prd"/>
</dbReference>
<dbReference type="InterPro" id="IPR051621">
    <property type="entry name" value="T2SS_protein_J"/>
</dbReference>
<name>A0AAE4IV38_9ENTR</name>
<proteinExistence type="predicted"/>
<gene>
    <name evidence="7" type="ORF">O7047_15105</name>
</gene>
<accession>A0AAE4IV38</accession>
<dbReference type="PANTHER" id="PTHR39583">
    <property type="entry name" value="TYPE II SECRETION SYSTEM PROTEIN J-RELATED"/>
    <property type="match status" value="1"/>
</dbReference>
<dbReference type="AlphaFoldDB" id="A0AAE4IV38"/>
<dbReference type="GO" id="GO:0015628">
    <property type="term" value="P:protein secretion by the type II secretion system"/>
    <property type="evidence" value="ECO:0007669"/>
    <property type="project" value="TreeGrafter"/>
</dbReference>